<evidence type="ECO:0000313" key="1">
    <source>
        <dbReference type="EMBL" id="CCD53046.1"/>
    </source>
</evidence>
<gene>
    <name evidence="1" type="ORF">BofuT4_uP139700.1</name>
</gene>
<dbReference type="Proteomes" id="UP000008177">
    <property type="component" value="Unplaced contigs"/>
</dbReference>
<evidence type="ECO:0000313" key="2">
    <source>
        <dbReference type="Proteomes" id="UP000008177"/>
    </source>
</evidence>
<accession>G2YN48</accession>
<name>G2YN48_BOTF4</name>
<dbReference type="EMBL" id="FQ790345">
    <property type="protein sequence ID" value="CCD53046.1"/>
    <property type="molecule type" value="Genomic_DNA"/>
</dbReference>
<dbReference type="InParanoid" id="G2YN48"/>
<dbReference type="HOGENOM" id="CLU_3224478_0_0_1"/>
<protein>
    <submittedName>
        <fullName evidence="1">Uncharacterized protein</fullName>
    </submittedName>
</protein>
<organism evidence="1 2">
    <name type="scientific">Botryotinia fuckeliana (strain T4)</name>
    <name type="common">Noble rot fungus</name>
    <name type="synonym">Botrytis cinerea</name>
    <dbReference type="NCBI Taxonomy" id="999810"/>
    <lineage>
        <taxon>Eukaryota</taxon>
        <taxon>Fungi</taxon>
        <taxon>Dikarya</taxon>
        <taxon>Ascomycota</taxon>
        <taxon>Pezizomycotina</taxon>
        <taxon>Leotiomycetes</taxon>
        <taxon>Helotiales</taxon>
        <taxon>Sclerotiniaceae</taxon>
        <taxon>Botrytis</taxon>
    </lineage>
</organism>
<proteinExistence type="predicted"/>
<dbReference type="AlphaFoldDB" id="G2YN48"/>
<reference evidence="2" key="1">
    <citation type="journal article" date="2011" name="PLoS Genet.">
        <title>Genomic analysis of the necrotrophic fungal pathogens Sclerotinia sclerotiorum and Botrytis cinerea.</title>
        <authorList>
            <person name="Amselem J."/>
            <person name="Cuomo C.A."/>
            <person name="van Kan J.A."/>
            <person name="Viaud M."/>
            <person name="Benito E.P."/>
            <person name="Couloux A."/>
            <person name="Coutinho P.M."/>
            <person name="de Vries R.P."/>
            <person name="Dyer P.S."/>
            <person name="Fillinger S."/>
            <person name="Fournier E."/>
            <person name="Gout L."/>
            <person name="Hahn M."/>
            <person name="Kohn L."/>
            <person name="Lapalu N."/>
            <person name="Plummer K.M."/>
            <person name="Pradier J.M."/>
            <person name="Quevillon E."/>
            <person name="Sharon A."/>
            <person name="Simon A."/>
            <person name="ten Have A."/>
            <person name="Tudzynski B."/>
            <person name="Tudzynski P."/>
            <person name="Wincker P."/>
            <person name="Andrew M."/>
            <person name="Anthouard V."/>
            <person name="Beever R.E."/>
            <person name="Beffa R."/>
            <person name="Benoit I."/>
            <person name="Bouzid O."/>
            <person name="Brault B."/>
            <person name="Chen Z."/>
            <person name="Choquer M."/>
            <person name="Collemare J."/>
            <person name="Cotton P."/>
            <person name="Danchin E.G."/>
            <person name="Da Silva C."/>
            <person name="Gautier A."/>
            <person name="Giraud C."/>
            <person name="Giraud T."/>
            <person name="Gonzalez C."/>
            <person name="Grossetete S."/>
            <person name="Guldener U."/>
            <person name="Henrissat B."/>
            <person name="Howlett B.J."/>
            <person name="Kodira C."/>
            <person name="Kretschmer M."/>
            <person name="Lappartient A."/>
            <person name="Leroch M."/>
            <person name="Levis C."/>
            <person name="Mauceli E."/>
            <person name="Neuveglise C."/>
            <person name="Oeser B."/>
            <person name="Pearson M."/>
            <person name="Poulain J."/>
            <person name="Poussereau N."/>
            <person name="Quesneville H."/>
            <person name="Rascle C."/>
            <person name="Schumacher J."/>
            <person name="Segurens B."/>
            <person name="Sexton A."/>
            <person name="Silva E."/>
            <person name="Sirven C."/>
            <person name="Soanes D.M."/>
            <person name="Talbot N.J."/>
            <person name="Templeton M."/>
            <person name="Yandava C."/>
            <person name="Yarden O."/>
            <person name="Zeng Q."/>
            <person name="Rollins J.A."/>
            <person name="Lebrun M.H."/>
            <person name="Dickman M."/>
        </authorList>
    </citation>
    <scope>NUCLEOTIDE SEQUENCE [LARGE SCALE GENOMIC DNA]</scope>
    <source>
        <strain evidence="2">T4</strain>
    </source>
</reference>
<sequence length="44" mass="4903">MFGLSSKITTAVLKHPVDPSRCDLDGNTTDDEMADEAHWWLDLA</sequence>